<dbReference type="KEGG" id="ckw:CKALI_02460"/>
<sequence length="134" mass="14876">MQTVPTNTAPEEVFADLPDSKREDAEYLLSLMQEISGEPPVVWGRKIIGFGSYDYTYASGHSGTAARIGFAAAPRQFSLYLTCDAEQFTSFLERLGPHKTGKGCIYVTRLARIDVAVLKEMIQFAWAQPDPHES</sequence>
<evidence type="ECO:0000259" key="1">
    <source>
        <dbReference type="Pfam" id="PF08818"/>
    </source>
</evidence>
<dbReference type="Pfam" id="PF08818">
    <property type="entry name" value="DUF1801"/>
    <property type="match status" value="1"/>
</dbReference>
<dbReference type="RefSeq" id="WP_156191788.1">
    <property type="nucleotide sequence ID" value="NZ_CP046452.1"/>
</dbReference>
<dbReference type="EMBL" id="CP046452">
    <property type="protein sequence ID" value="QGU01381.1"/>
    <property type="molecule type" value="Genomic_DNA"/>
</dbReference>
<dbReference type="AlphaFoldDB" id="A0A6B8VNM0"/>
<dbReference type="SUPFAM" id="SSF159888">
    <property type="entry name" value="YdhG-like"/>
    <property type="match status" value="1"/>
</dbReference>
<protein>
    <recommendedName>
        <fullName evidence="1">YdhG-like domain-containing protein</fullName>
    </recommendedName>
</protein>
<keyword evidence="3" id="KW-1185">Reference proteome</keyword>
<organism evidence="2 3">
    <name type="scientific">Corynebacterium kalinowskii</name>
    <dbReference type="NCBI Taxonomy" id="2675216"/>
    <lineage>
        <taxon>Bacteria</taxon>
        <taxon>Bacillati</taxon>
        <taxon>Actinomycetota</taxon>
        <taxon>Actinomycetes</taxon>
        <taxon>Mycobacteriales</taxon>
        <taxon>Corynebacteriaceae</taxon>
        <taxon>Corynebacterium</taxon>
    </lineage>
</organism>
<evidence type="ECO:0000313" key="3">
    <source>
        <dbReference type="Proteomes" id="UP000427071"/>
    </source>
</evidence>
<accession>A0A6B8VNM0</accession>
<evidence type="ECO:0000313" key="2">
    <source>
        <dbReference type="EMBL" id="QGU01381.1"/>
    </source>
</evidence>
<reference evidence="3" key="1">
    <citation type="submission" date="2019-11" db="EMBL/GenBank/DDBJ databases">
        <title>Complete genome sequence of Corynebacterium kalinowskii 1959, a novel Corynebacterium species isolated from soil of a small paddock in Vilsendorf, Germany.</title>
        <authorList>
            <person name="Schaffert L."/>
            <person name="Ruwe M."/>
            <person name="Milse J."/>
            <person name="Hanuschka K."/>
            <person name="Ortseifen V."/>
            <person name="Droste J."/>
            <person name="Brandt D."/>
            <person name="Schlueter L."/>
            <person name="Kutter Y."/>
            <person name="Vinke S."/>
            <person name="Viehoefer P."/>
            <person name="Jacob L."/>
            <person name="Luebke N.-C."/>
            <person name="Schulte-Berndt E."/>
            <person name="Hain C."/>
            <person name="Linder M."/>
            <person name="Schmidt P."/>
            <person name="Wollenschlaeger L."/>
            <person name="Luttermann T."/>
            <person name="Thieme E."/>
            <person name="Hassa J."/>
            <person name="Haak M."/>
            <person name="Wittchen M."/>
            <person name="Mentz A."/>
            <person name="Persicke M."/>
            <person name="Busche T."/>
            <person name="Ruckert C."/>
        </authorList>
    </citation>
    <scope>NUCLEOTIDE SEQUENCE [LARGE SCALE GENOMIC DNA]</scope>
    <source>
        <strain evidence="3">1959</strain>
    </source>
</reference>
<proteinExistence type="predicted"/>
<dbReference type="Proteomes" id="UP000427071">
    <property type="component" value="Chromosome"/>
</dbReference>
<gene>
    <name evidence="2" type="ORF">CKALI_02460</name>
</gene>
<dbReference type="InterPro" id="IPR014922">
    <property type="entry name" value="YdhG-like"/>
</dbReference>
<name>A0A6B8VNM0_9CORY</name>
<feature type="domain" description="YdhG-like" evidence="1">
    <location>
        <begin position="21"/>
        <end position="125"/>
    </location>
</feature>